<evidence type="ECO:0000256" key="1">
    <source>
        <dbReference type="SAM" id="SignalP"/>
    </source>
</evidence>
<name>A0A7W6DRT3_9RHOB</name>
<sequence>MTISCRLTALLTCLATATLAQESTIPFAQSDPDMNAAITEARSHLDAVLSRLIGADGQVHPALNLKASLPVTHFEVENEIIWIDSLAVTEDGGFTGHLANVPSYMPGHNLGDTITFDTSQIVDWSVLADDGRMFGHYTTRVMMGQMTAAEAQQIGDLISADPMPDAWR</sequence>
<proteinExistence type="predicted"/>
<dbReference type="Pfam" id="PF10077">
    <property type="entry name" value="DUF2314"/>
    <property type="match status" value="1"/>
</dbReference>
<feature type="chain" id="PRO_5031279740" evidence="1">
    <location>
        <begin position="21"/>
        <end position="168"/>
    </location>
</feature>
<reference evidence="3 4" key="1">
    <citation type="submission" date="2020-08" db="EMBL/GenBank/DDBJ databases">
        <title>Genomic Encyclopedia of Type Strains, Phase IV (KMG-IV): sequencing the most valuable type-strain genomes for metagenomic binning, comparative biology and taxonomic classification.</title>
        <authorList>
            <person name="Goeker M."/>
        </authorList>
    </citation>
    <scope>NUCLEOTIDE SEQUENCE [LARGE SCALE GENOMIC DNA]</scope>
    <source>
        <strain evidence="3 4">DSM 102235</strain>
    </source>
</reference>
<feature type="signal peptide" evidence="1">
    <location>
        <begin position="1"/>
        <end position="20"/>
    </location>
</feature>
<organism evidence="3 4">
    <name type="scientific">Sagittula marina</name>
    <dbReference type="NCBI Taxonomy" id="943940"/>
    <lineage>
        <taxon>Bacteria</taxon>
        <taxon>Pseudomonadati</taxon>
        <taxon>Pseudomonadota</taxon>
        <taxon>Alphaproteobacteria</taxon>
        <taxon>Rhodobacterales</taxon>
        <taxon>Roseobacteraceae</taxon>
        <taxon>Sagittula</taxon>
    </lineage>
</organism>
<evidence type="ECO:0000313" key="3">
    <source>
        <dbReference type="EMBL" id="MBB3985692.1"/>
    </source>
</evidence>
<dbReference type="AlphaFoldDB" id="A0A7W6DRT3"/>
<dbReference type="InterPro" id="IPR018756">
    <property type="entry name" value="DUF2314"/>
</dbReference>
<evidence type="ECO:0000259" key="2">
    <source>
        <dbReference type="Pfam" id="PF10077"/>
    </source>
</evidence>
<gene>
    <name evidence="3" type="ORF">GGQ68_002025</name>
</gene>
<comment type="caution">
    <text evidence="3">The sequence shown here is derived from an EMBL/GenBank/DDBJ whole genome shotgun (WGS) entry which is preliminary data.</text>
</comment>
<keyword evidence="1" id="KW-0732">Signal</keyword>
<dbReference type="Proteomes" id="UP000541426">
    <property type="component" value="Unassembled WGS sequence"/>
</dbReference>
<dbReference type="RefSeq" id="WP_183965460.1">
    <property type="nucleotide sequence ID" value="NZ_BAABBZ010000018.1"/>
</dbReference>
<keyword evidence="4" id="KW-1185">Reference proteome</keyword>
<accession>A0A7W6DRT3</accession>
<dbReference type="EMBL" id="JACIEJ010000004">
    <property type="protein sequence ID" value="MBB3985692.1"/>
    <property type="molecule type" value="Genomic_DNA"/>
</dbReference>
<protein>
    <submittedName>
        <fullName evidence="3">Uncharacterized protein YegJ (DUF2314 family)</fullName>
    </submittedName>
</protein>
<feature type="domain" description="DUF2314" evidence="2">
    <location>
        <begin position="31"/>
        <end position="153"/>
    </location>
</feature>
<evidence type="ECO:0000313" key="4">
    <source>
        <dbReference type="Proteomes" id="UP000541426"/>
    </source>
</evidence>